<gene>
    <name evidence="2" type="ORF">H8D96_14435</name>
</gene>
<evidence type="ECO:0000256" key="1">
    <source>
        <dbReference type="SAM" id="Phobius"/>
    </source>
</evidence>
<dbReference type="AlphaFoldDB" id="A0A8J6TR03"/>
<accession>A0A8J6TR03</accession>
<feature type="transmembrane region" description="Helical" evidence="1">
    <location>
        <begin position="33"/>
        <end position="51"/>
    </location>
</feature>
<dbReference type="EMBL" id="JACNIG010000270">
    <property type="protein sequence ID" value="MBC8433103.1"/>
    <property type="molecule type" value="Genomic_DNA"/>
</dbReference>
<name>A0A8J6TR03_9BACT</name>
<comment type="caution">
    <text evidence="2">The sequence shown here is derived from an EMBL/GenBank/DDBJ whole genome shotgun (WGS) entry which is preliminary data.</text>
</comment>
<proteinExistence type="predicted"/>
<reference evidence="2 3" key="1">
    <citation type="submission" date="2020-08" db="EMBL/GenBank/DDBJ databases">
        <title>Bridging the membrane lipid divide: bacteria of the FCB group superphylum have the potential to synthesize archaeal ether lipids.</title>
        <authorList>
            <person name="Villanueva L."/>
            <person name="Von Meijenfeldt F.A.B."/>
            <person name="Westbye A.B."/>
            <person name="Yadav S."/>
            <person name="Hopmans E.C."/>
            <person name="Dutilh B.E."/>
            <person name="Sinninghe Damste J.S."/>
        </authorList>
    </citation>
    <scope>NUCLEOTIDE SEQUENCE [LARGE SCALE GENOMIC DNA]</scope>
    <source>
        <strain evidence="2">NIOZ-UU17</strain>
    </source>
</reference>
<evidence type="ECO:0000313" key="2">
    <source>
        <dbReference type="EMBL" id="MBC8433103.1"/>
    </source>
</evidence>
<keyword evidence="1" id="KW-0472">Membrane</keyword>
<keyword evidence="1" id="KW-0812">Transmembrane</keyword>
<protein>
    <submittedName>
        <fullName evidence="2">Uncharacterized protein</fullName>
    </submittedName>
</protein>
<evidence type="ECO:0000313" key="3">
    <source>
        <dbReference type="Proteomes" id="UP000605201"/>
    </source>
</evidence>
<dbReference type="Proteomes" id="UP000605201">
    <property type="component" value="Unassembled WGS sequence"/>
</dbReference>
<feature type="transmembrane region" description="Helical" evidence="1">
    <location>
        <begin position="63"/>
        <end position="81"/>
    </location>
</feature>
<organism evidence="2 3">
    <name type="scientific">Candidatus Desulfatibia vada</name>
    <dbReference type="NCBI Taxonomy" id="2841696"/>
    <lineage>
        <taxon>Bacteria</taxon>
        <taxon>Pseudomonadati</taxon>
        <taxon>Thermodesulfobacteriota</taxon>
        <taxon>Desulfobacteria</taxon>
        <taxon>Desulfobacterales</taxon>
        <taxon>Desulfobacterales incertae sedis</taxon>
        <taxon>Candidatus Desulfatibia</taxon>
    </lineage>
</organism>
<sequence length="88" mass="10073">MFASKVLFALIFAVLLTAIFAIARRKIAMQTDLFLIFLIVLLSSWAGGIWVKTIDLFAWKINWIEFFGVCVIYALLLAVFFQRRPPSS</sequence>
<keyword evidence="1" id="KW-1133">Transmembrane helix</keyword>